<name>A0A197JJW4_9FUNG</name>
<protein>
    <submittedName>
        <fullName evidence="1">Uncharacterized protein</fullName>
    </submittedName>
</protein>
<sequence>MDLAIDAVLRTCTRKTLFCYGNGNFKTGLNLASVHESFKGKFTQKQHAMAKYANFDDADILDMGCEPAICQIMEGYNMPKDEELRTAFFGADFPSSAQFYCGQVQQYCRNPSYCSSSEHVRGWRATQE</sequence>
<proteinExistence type="predicted"/>
<dbReference type="AlphaFoldDB" id="A0A197JJW4"/>
<dbReference type="OrthoDB" id="2444393at2759"/>
<dbReference type="Proteomes" id="UP000078512">
    <property type="component" value="Unassembled WGS sequence"/>
</dbReference>
<evidence type="ECO:0000313" key="2">
    <source>
        <dbReference type="Proteomes" id="UP000078512"/>
    </source>
</evidence>
<evidence type="ECO:0000313" key="1">
    <source>
        <dbReference type="EMBL" id="OAQ25502.1"/>
    </source>
</evidence>
<reference evidence="1 2" key="1">
    <citation type="submission" date="2016-05" db="EMBL/GenBank/DDBJ databases">
        <title>Genome sequencing reveals origins of a unique bacterial endosymbiosis in the earliest lineages of terrestrial Fungi.</title>
        <authorList>
            <consortium name="DOE Joint Genome Institute"/>
            <person name="Uehling J."/>
            <person name="Gryganskyi A."/>
            <person name="Hameed K."/>
            <person name="Tschaplinski T."/>
            <person name="Misztal P."/>
            <person name="Wu S."/>
            <person name="Desiro A."/>
            <person name="Vande Pol N."/>
            <person name="Du Z.-Y."/>
            <person name="Zienkiewicz A."/>
            <person name="Zienkiewicz K."/>
            <person name="Morin E."/>
            <person name="Tisserant E."/>
            <person name="Splivallo R."/>
            <person name="Hainaut M."/>
            <person name="Henrissat B."/>
            <person name="Ohm R."/>
            <person name="Kuo A."/>
            <person name="Yan J."/>
            <person name="Lipzen A."/>
            <person name="Nolan M."/>
            <person name="Labutti K."/>
            <person name="Barry K."/>
            <person name="Goldstein A."/>
            <person name="Labbe J."/>
            <person name="Schadt C."/>
            <person name="Tuskan G."/>
            <person name="Grigoriev I."/>
            <person name="Martin F."/>
            <person name="Vilgalys R."/>
            <person name="Bonito G."/>
        </authorList>
    </citation>
    <scope>NUCLEOTIDE SEQUENCE [LARGE SCALE GENOMIC DNA]</scope>
    <source>
        <strain evidence="1 2">AG-77</strain>
    </source>
</reference>
<keyword evidence="2" id="KW-1185">Reference proteome</keyword>
<dbReference type="EMBL" id="KV442078">
    <property type="protein sequence ID" value="OAQ25502.1"/>
    <property type="molecule type" value="Genomic_DNA"/>
</dbReference>
<gene>
    <name evidence="1" type="ORF">K457DRAFT_129043</name>
</gene>
<accession>A0A197JJW4</accession>
<organism evidence="1 2">
    <name type="scientific">Linnemannia elongata AG-77</name>
    <dbReference type="NCBI Taxonomy" id="1314771"/>
    <lineage>
        <taxon>Eukaryota</taxon>
        <taxon>Fungi</taxon>
        <taxon>Fungi incertae sedis</taxon>
        <taxon>Mucoromycota</taxon>
        <taxon>Mortierellomycotina</taxon>
        <taxon>Mortierellomycetes</taxon>
        <taxon>Mortierellales</taxon>
        <taxon>Mortierellaceae</taxon>
        <taxon>Linnemannia</taxon>
    </lineage>
</organism>